<dbReference type="InterPro" id="IPR029063">
    <property type="entry name" value="SAM-dependent_MTases_sf"/>
</dbReference>
<dbReference type="InterPro" id="IPR041698">
    <property type="entry name" value="Methyltransf_25"/>
</dbReference>
<evidence type="ECO:0000256" key="1">
    <source>
        <dbReference type="ARBA" id="ARBA00022679"/>
    </source>
</evidence>
<comment type="caution">
    <text evidence="3">The sequence shown here is derived from an EMBL/GenBank/DDBJ whole genome shotgun (WGS) entry which is preliminary data.</text>
</comment>
<dbReference type="GO" id="GO:0016740">
    <property type="term" value="F:transferase activity"/>
    <property type="evidence" value="ECO:0007669"/>
    <property type="project" value="UniProtKB-KW"/>
</dbReference>
<dbReference type="Pfam" id="PF13649">
    <property type="entry name" value="Methyltransf_25"/>
    <property type="match status" value="1"/>
</dbReference>
<feature type="domain" description="Methyltransferase" evidence="2">
    <location>
        <begin position="50"/>
        <end position="145"/>
    </location>
</feature>
<evidence type="ECO:0000259" key="2">
    <source>
        <dbReference type="Pfam" id="PF13649"/>
    </source>
</evidence>
<proteinExistence type="predicted"/>
<accession>A0A4Q7ILE4</accession>
<dbReference type="AlphaFoldDB" id="A0A4Q7ILE4"/>
<dbReference type="PANTHER" id="PTHR43861">
    <property type="entry name" value="TRANS-ACONITATE 2-METHYLTRANSFERASE-RELATED"/>
    <property type="match status" value="1"/>
</dbReference>
<dbReference type="EMBL" id="PPSX01000050">
    <property type="protein sequence ID" value="RZQ52541.1"/>
    <property type="molecule type" value="Genomic_DNA"/>
</dbReference>
<dbReference type="Proteomes" id="UP000291338">
    <property type="component" value="Unassembled WGS sequence"/>
</dbReference>
<evidence type="ECO:0000313" key="3">
    <source>
        <dbReference type="EMBL" id="RZQ52541.1"/>
    </source>
</evidence>
<reference evidence="3 4" key="1">
    <citation type="submission" date="2018-01" db="EMBL/GenBank/DDBJ databases">
        <title>Co-occurrence of chitin degradation, pigmentation and bioactivity in marine Pseudoalteromonas.</title>
        <authorList>
            <person name="Paulsen S."/>
            <person name="Gram L."/>
            <person name="Machado H."/>
        </authorList>
    </citation>
    <scope>NUCLEOTIDE SEQUENCE [LARGE SCALE GENOMIC DNA]</scope>
    <source>
        <strain evidence="3 4">S3898</strain>
    </source>
</reference>
<keyword evidence="1" id="KW-0808">Transferase</keyword>
<dbReference type="CDD" id="cd02440">
    <property type="entry name" value="AdoMet_MTases"/>
    <property type="match status" value="1"/>
</dbReference>
<sequence length="230" mass="26311">MQLKSLHIMSKQNWQKIYSNGEQLNLYPYDFIVSNFFHFKSSFGKKQITVLDLGCGGGNHSLFCAENGAKVFSVDYSLAALEAVNQRAKERGLAQQVTTAQADFENFCLPDIKFDVVIDRLSVTHTSGRNARNVYQKLYKHLNDGAIVLSCMFSKGHSHKDFGRYDEREDIWKDFSDGIFQSLLAANFYNQDEITELFSSYKLKSLKLEADKELLEDKGCMEVWKIVAQK</sequence>
<protein>
    <recommendedName>
        <fullName evidence="2">Methyltransferase domain-containing protein</fullName>
    </recommendedName>
</protein>
<dbReference type="Gene3D" id="3.40.50.150">
    <property type="entry name" value="Vaccinia Virus protein VP39"/>
    <property type="match status" value="1"/>
</dbReference>
<gene>
    <name evidence="3" type="ORF">C1E23_13565</name>
</gene>
<name>A0A4Q7ILE4_9GAMM</name>
<dbReference type="SUPFAM" id="SSF53335">
    <property type="entry name" value="S-adenosyl-L-methionine-dependent methyltransferases"/>
    <property type="match status" value="1"/>
</dbReference>
<organism evidence="3 4">
    <name type="scientific">Pseudoalteromonas phenolica</name>
    <dbReference type="NCBI Taxonomy" id="161398"/>
    <lineage>
        <taxon>Bacteria</taxon>
        <taxon>Pseudomonadati</taxon>
        <taxon>Pseudomonadota</taxon>
        <taxon>Gammaproteobacteria</taxon>
        <taxon>Alteromonadales</taxon>
        <taxon>Pseudoalteromonadaceae</taxon>
        <taxon>Pseudoalteromonas</taxon>
    </lineage>
</organism>
<evidence type="ECO:0000313" key="4">
    <source>
        <dbReference type="Proteomes" id="UP000291338"/>
    </source>
</evidence>